<feature type="transmembrane region" description="Helical" evidence="10">
    <location>
        <begin position="72"/>
        <end position="97"/>
    </location>
</feature>
<dbReference type="AlphaFoldDB" id="A0A0R1N2G8"/>
<dbReference type="OrthoDB" id="1649937at2"/>
<evidence type="ECO:0000256" key="3">
    <source>
        <dbReference type="ARBA" id="ARBA00022475"/>
    </source>
</evidence>
<comment type="subcellular location">
    <subcellularLocation>
        <location evidence="1">Cell membrane</location>
        <topology evidence="1">Multi-pass membrane protein</topology>
    </subcellularLocation>
</comment>
<dbReference type="STRING" id="1423792.FD09_GL000060"/>
<dbReference type="PANTHER" id="PTHR32502">
    <property type="entry name" value="N-ACETYLGALACTOSAMINE PERMEASE II COMPONENT-RELATED"/>
    <property type="match status" value="1"/>
</dbReference>
<name>A0A0R1N2G8_9LACO</name>
<dbReference type="InterPro" id="IPR050303">
    <property type="entry name" value="GatZ_KbaZ_carbometab"/>
</dbReference>
<keyword evidence="5" id="KW-0598">Phosphotransferase system</keyword>
<organism evidence="11 12">
    <name type="scientific">Schleiferilactobacillus perolens DSM 12744</name>
    <dbReference type="NCBI Taxonomy" id="1423792"/>
    <lineage>
        <taxon>Bacteria</taxon>
        <taxon>Bacillati</taxon>
        <taxon>Bacillota</taxon>
        <taxon>Bacilli</taxon>
        <taxon>Lactobacillales</taxon>
        <taxon>Lactobacillaceae</taxon>
        <taxon>Schleiferilactobacillus</taxon>
    </lineage>
</organism>
<sequence>MLIKALLITLVAIIATVDYNGPLFMLHRPLVTGFMVGVVLGNITQGLMIGATLELMWLGVTGIGGYTPPDTISGAIVGTAFGILAGQGTTAAIAIAVPVSVVTQQLDVLAKTADIYFVKKADRDAENGDMSHIGLWQYSSLAVIVLFKIVPIFIAVLVGGNYVKSLFALIPPVIMKGLTVAGGILPAIGFAMLLNMMLKKNMWVYLLVGFTCVAFGKMSTIGVTMVGIIVAYFGSQIMANHNSSHGGGQTVAAAPAPHAAGNTEQKSNDSDDEEDYDL</sequence>
<evidence type="ECO:0000256" key="10">
    <source>
        <dbReference type="SAM" id="Phobius"/>
    </source>
</evidence>
<accession>A0A0R1N2G8</accession>
<dbReference type="Proteomes" id="UP000051330">
    <property type="component" value="Unassembled WGS sequence"/>
</dbReference>
<evidence type="ECO:0000256" key="8">
    <source>
        <dbReference type="ARBA" id="ARBA00023136"/>
    </source>
</evidence>
<keyword evidence="4" id="KW-0762">Sugar transport</keyword>
<dbReference type="InterPro" id="IPR004700">
    <property type="entry name" value="PTS_IIC_man"/>
</dbReference>
<proteinExistence type="predicted"/>
<feature type="transmembrane region" description="Helical" evidence="10">
    <location>
        <begin position="204"/>
        <end position="233"/>
    </location>
</feature>
<evidence type="ECO:0000256" key="9">
    <source>
        <dbReference type="SAM" id="MobiDB-lite"/>
    </source>
</evidence>
<gene>
    <name evidence="11" type="ORF">FD09_GL000060</name>
</gene>
<keyword evidence="6 10" id="KW-0812">Transmembrane</keyword>
<dbReference type="PROSITE" id="PS51106">
    <property type="entry name" value="PTS_EIIC_TYPE_4"/>
    <property type="match status" value="1"/>
</dbReference>
<keyword evidence="8 10" id="KW-0472">Membrane</keyword>
<feature type="region of interest" description="Disordered" evidence="9">
    <location>
        <begin position="244"/>
        <end position="278"/>
    </location>
</feature>
<evidence type="ECO:0000256" key="4">
    <source>
        <dbReference type="ARBA" id="ARBA00022597"/>
    </source>
</evidence>
<evidence type="ECO:0000313" key="11">
    <source>
        <dbReference type="EMBL" id="KRL14413.1"/>
    </source>
</evidence>
<dbReference type="EMBL" id="AZEC01000001">
    <property type="protein sequence ID" value="KRL14413.1"/>
    <property type="molecule type" value="Genomic_DNA"/>
</dbReference>
<dbReference type="GO" id="GO:0009401">
    <property type="term" value="P:phosphoenolpyruvate-dependent sugar phosphotransferase system"/>
    <property type="evidence" value="ECO:0007669"/>
    <property type="project" value="UniProtKB-KW"/>
</dbReference>
<dbReference type="GO" id="GO:0016740">
    <property type="term" value="F:transferase activity"/>
    <property type="evidence" value="ECO:0007669"/>
    <property type="project" value="UniProtKB-KW"/>
</dbReference>
<dbReference type="GO" id="GO:0005886">
    <property type="term" value="C:plasma membrane"/>
    <property type="evidence" value="ECO:0007669"/>
    <property type="project" value="UniProtKB-SubCell"/>
</dbReference>
<keyword evidence="12" id="KW-1185">Reference proteome</keyword>
<keyword evidence="2" id="KW-0813">Transport</keyword>
<comment type="caution">
    <text evidence="11">The sequence shown here is derived from an EMBL/GenBank/DDBJ whole genome shotgun (WGS) entry which is preliminary data.</text>
</comment>
<evidence type="ECO:0000256" key="5">
    <source>
        <dbReference type="ARBA" id="ARBA00022683"/>
    </source>
</evidence>
<protein>
    <submittedName>
        <fullName evidence="11">Phosphotransferase system pts, sorbose-specific iic subunit</fullName>
    </submittedName>
</protein>
<keyword evidence="7 10" id="KW-1133">Transmembrane helix</keyword>
<keyword evidence="3" id="KW-1003">Cell membrane</keyword>
<dbReference type="PANTHER" id="PTHR32502:SF8">
    <property type="entry name" value="N-ACETYLGALACTOSAMINE PERMEASE IIC COMPONENT 1"/>
    <property type="match status" value="1"/>
</dbReference>
<feature type="transmembrane region" description="Helical" evidence="10">
    <location>
        <begin position="30"/>
        <end position="60"/>
    </location>
</feature>
<dbReference type="PATRIC" id="fig|1423792.3.peg.62"/>
<keyword evidence="11" id="KW-0808">Transferase</keyword>
<evidence type="ECO:0000256" key="1">
    <source>
        <dbReference type="ARBA" id="ARBA00004651"/>
    </source>
</evidence>
<dbReference type="Pfam" id="PF03609">
    <property type="entry name" value="EII-Sor"/>
    <property type="match status" value="1"/>
</dbReference>
<evidence type="ECO:0000256" key="7">
    <source>
        <dbReference type="ARBA" id="ARBA00022989"/>
    </source>
</evidence>
<evidence type="ECO:0000256" key="6">
    <source>
        <dbReference type="ARBA" id="ARBA00022692"/>
    </source>
</evidence>
<evidence type="ECO:0000313" key="12">
    <source>
        <dbReference type="Proteomes" id="UP000051330"/>
    </source>
</evidence>
<feature type="transmembrane region" description="Helical" evidence="10">
    <location>
        <begin position="135"/>
        <end position="158"/>
    </location>
</feature>
<reference evidence="11 12" key="1">
    <citation type="journal article" date="2015" name="Genome Announc.">
        <title>Expanding the biotechnology potential of lactobacilli through comparative genomics of 213 strains and associated genera.</title>
        <authorList>
            <person name="Sun Z."/>
            <person name="Harris H.M."/>
            <person name="McCann A."/>
            <person name="Guo C."/>
            <person name="Argimon S."/>
            <person name="Zhang W."/>
            <person name="Yang X."/>
            <person name="Jeffery I.B."/>
            <person name="Cooney J.C."/>
            <person name="Kagawa T.F."/>
            <person name="Liu W."/>
            <person name="Song Y."/>
            <person name="Salvetti E."/>
            <person name="Wrobel A."/>
            <person name="Rasinkangas P."/>
            <person name="Parkhill J."/>
            <person name="Rea M.C."/>
            <person name="O'Sullivan O."/>
            <person name="Ritari J."/>
            <person name="Douillard F.P."/>
            <person name="Paul Ross R."/>
            <person name="Yang R."/>
            <person name="Briner A.E."/>
            <person name="Felis G.E."/>
            <person name="de Vos W.M."/>
            <person name="Barrangou R."/>
            <person name="Klaenhammer T.R."/>
            <person name="Caufield P.W."/>
            <person name="Cui Y."/>
            <person name="Zhang H."/>
            <person name="O'Toole P.W."/>
        </authorList>
    </citation>
    <scope>NUCLEOTIDE SEQUENCE [LARGE SCALE GENOMIC DNA]</scope>
    <source>
        <strain evidence="11 12">DSM 12744</strain>
    </source>
</reference>
<evidence type="ECO:0000256" key="2">
    <source>
        <dbReference type="ARBA" id="ARBA00022448"/>
    </source>
</evidence>